<dbReference type="EMBL" id="KQ085901">
    <property type="protein sequence ID" value="KLO17762.1"/>
    <property type="molecule type" value="Genomic_DNA"/>
</dbReference>
<feature type="compositionally biased region" description="Basic and acidic residues" evidence="5">
    <location>
        <begin position="245"/>
        <end position="257"/>
    </location>
</feature>
<evidence type="ECO:0000256" key="5">
    <source>
        <dbReference type="SAM" id="MobiDB-lite"/>
    </source>
</evidence>
<keyword evidence="3" id="KW-0862">Zinc</keyword>
<keyword evidence="1" id="KW-0479">Metal-binding</keyword>
<dbReference type="SUPFAM" id="SSF144232">
    <property type="entry name" value="HIT/MYND zinc finger-like"/>
    <property type="match status" value="1"/>
</dbReference>
<sequence length="285" mass="32778">MDAAAFFPNPRDFLTNKGPELQYTIIIYGSKPGDPLDDSRFGENQRRVEVTLRPRLPKENMPCAEIEAFAHIFTAFQWQDIKHTNYWRCEFCNKATRVSKTNFMSWAHRDPPIALAYVHLMCNNVKGKCAQAHRKVERYVCMTHGCLPSPPLQDDGIVYPLASACAGCQKDSSVSPDLSRCAKCKLVRYCSKKCQDGDWERHEPFCAAVKEVKWVPNEETPGPAVAATAKKTTEKRVSKKKAHEKRSPKEERVPKEREPEQRSSFDFRLIFFILFVIALLKFLWF</sequence>
<evidence type="ECO:0000313" key="8">
    <source>
        <dbReference type="EMBL" id="KLO17762.1"/>
    </source>
</evidence>
<dbReference type="PROSITE" id="PS01360">
    <property type="entry name" value="ZF_MYND_1"/>
    <property type="match status" value="1"/>
</dbReference>
<evidence type="ECO:0000256" key="1">
    <source>
        <dbReference type="ARBA" id="ARBA00022723"/>
    </source>
</evidence>
<keyword evidence="9" id="KW-1185">Reference proteome</keyword>
<keyword evidence="6" id="KW-0812">Transmembrane</keyword>
<proteinExistence type="predicted"/>
<dbReference type="AlphaFoldDB" id="A0A0H2S1M6"/>
<dbReference type="Gene3D" id="6.10.140.2220">
    <property type="match status" value="1"/>
</dbReference>
<protein>
    <recommendedName>
        <fullName evidence="7">MYND-type domain-containing protein</fullName>
    </recommendedName>
</protein>
<evidence type="ECO:0000256" key="6">
    <source>
        <dbReference type="SAM" id="Phobius"/>
    </source>
</evidence>
<dbReference type="Proteomes" id="UP000053477">
    <property type="component" value="Unassembled WGS sequence"/>
</dbReference>
<feature type="region of interest" description="Disordered" evidence="5">
    <location>
        <begin position="219"/>
        <end position="257"/>
    </location>
</feature>
<dbReference type="STRING" id="27342.A0A0H2S1M6"/>
<dbReference type="Pfam" id="PF01753">
    <property type="entry name" value="zf-MYND"/>
    <property type="match status" value="1"/>
</dbReference>
<evidence type="ECO:0000256" key="3">
    <source>
        <dbReference type="ARBA" id="ARBA00022833"/>
    </source>
</evidence>
<organism evidence="8 9">
    <name type="scientific">Schizopora paradoxa</name>
    <dbReference type="NCBI Taxonomy" id="27342"/>
    <lineage>
        <taxon>Eukaryota</taxon>
        <taxon>Fungi</taxon>
        <taxon>Dikarya</taxon>
        <taxon>Basidiomycota</taxon>
        <taxon>Agaricomycotina</taxon>
        <taxon>Agaricomycetes</taxon>
        <taxon>Hymenochaetales</taxon>
        <taxon>Schizoporaceae</taxon>
        <taxon>Schizopora</taxon>
    </lineage>
</organism>
<feature type="transmembrane region" description="Helical" evidence="6">
    <location>
        <begin position="265"/>
        <end position="284"/>
    </location>
</feature>
<keyword evidence="6" id="KW-1133">Transmembrane helix</keyword>
<keyword evidence="2 4" id="KW-0863">Zinc-finger</keyword>
<evidence type="ECO:0000256" key="2">
    <source>
        <dbReference type="ARBA" id="ARBA00022771"/>
    </source>
</evidence>
<evidence type="ECO:0000313" key="9">
    <source>
        <dbReference type="Proteomes" id="UP000053477"/>
    </source>
</evidence>
<reference evidence="8 9" key="1">
    <citation type="submission" date="2015-04" db="EMBL/GenBank/DDBJ databases">
        <title>Complete genome sequence of Schizopora paradoxa KUC8140, a cosmopolitan wood degrader in East Asia.</title>
        <authorList>
            <consortium name="DOE Joint Genome Institute"/>
            <person name="Min B."/>
            <person name="Park H."/>
            <person name="Jang Y."/>
            <person name="Kim J.-J."/>
            <person name="Kim K.H."/>
            <person name="Pangilinan J."/>
            <person name="Lipzen A."/>
            <person name="Riley R."/>
            <person name="Grigoriev I.V."/>
            <person name="Spatafora J.W."/>
            <person name="Choi I.-G."/>
        </authorList>
    </citation>
    <scope>NUCLEOTIDE SEQUENCE [LARGE SCALE GENOMIC DNA]</scope>
    <source>
        <strain evidence="8 9">KUC8140</strain>
    </source>
</reference>
<keyword evidence="6" id="KW-0472">Membrane</keyword>
<accession>A0A0H2S1M6</accession>
<name>A0A0H2S1M6_9AGAM</name>
<dbReference type="PROSITE" id="PS50865">
    <property type="entry name" value="ZF_MYND_2"/>
    <property type="match status" value="1"/>
</dbReference>
<dbReference type="GO" id="GO:0008270">
    <property type="term" value="F:zinc ion binding"/>
    <property type="evidence" value="ECO:0007669"/>
    <property type="project" value="UniProtKB-KW"/>
</dbReference>
<dbReference type="InParanoid" id="A0A0H2S1M6"/>
<evidence type="ECO:0000259" key="7">
    <source>
        <dbReference type="PROSITE" id="PS50865"/>
    </source>
</evidence>
<dbReference type="InterPro" id="IPR002893">
    <property type="entry name" value="Znf_MYND"/>
</dbReference>
<dbReference type="OrthoDB" id="341421at2759"/>
<gene>
    <name evidence="8" type="ORF">SCHPADRAFT_149506</name>
</gene>
<evidence type="ECO:0000256" key="4">
    <source>
        <dbReference type="PROSITE-ProRule" id="PRU00134"/>
    </source>
</evidence>
<feature type="domain" description="MYND-type" evidence="7">
    <location>
        <begin position="165"/>
        <end position="206"/>
    </location>
</feature>